<comment type="subcellular location">
    <subcellularLocation>
        <location evidence="1">Cytoplasm</location>
        <location evidence="1">Cytoskeleton</location>
    </subcellularLocation>
</comment>
<feature type="compositionally biased region" description="Acidic residues" evidence="9">
    <location>
        <begin position="382"/>
        <end position="408"/>
    </location>
</feature>
<feature type="region of interest" description="Disordered" evidence="9">
    <location>
        <begin position="1368"/>
        <end position="1403"/>
    </location>
</feature>
<dbReference type="PANTHER" id="PTHR18916:SF85">
    <property type="entry name" value="TUBULIN-FOLDING COFACTOR B"/>
    <property type="match status" value="1"/>
</dbReference>
<evidence type="ECO:0000313" key="12">
    <source>
        <dbReference type="Proteomes" id="UP000027586"/>
    </source>
</evidence>
<dbReference type="STRING" id="1263082.A0A068SDD1"/>
<evidence type="ECO:0000256" key="5">
    <source>
        <dbReference type="ARBA" id="ARBA00023017"/>
    </source>
</evidence>
<keyword evidence="3" id="KW-0963">Cytoplasm</keyword>
<feature type="coiled-coil region" evidence="8">
    <location>
        <begin position="1197"/>
        <end position="1297"/>
    </location>
</feature>
<accession>A0A068SDD1</accession>
<keyword evidence="5" id="KW-0243">Dynein</keyword>
<feature type="compositionally biased region" description="Polar residues" evidence="9">
    <location>
        <begin position="163"/>
        <end position="173"/>
    </location>
</feature>
<dbReference type="Proteomes" id="UP000027586">
    <property type="component" value="Unassembled WGS sequence"/>
</dbReference>
<dbReference type="PROSITE" id="PS50245">
    <property type="entry name" value="CAP_GLY_2"/>
    <property type="match status" value="1"/>
</dbReference>
<keyword evidence="12" id="KW-1185">Reference proteome</keyword>
<dbReference type="Pfam" id="PF01302">
    <property type="entry name" value="CAP_GLY"/>
    <property type="match status" value="1"/>
</dbReference>
<dbReference type="VEuPathDB" id="FungiDB:LCOR_10637.1"/>
<comment type="similarity">
    <text evidence="2">Belongs to the dynactin 150 kDa subunit family.</text>
</comment>
<dbReference type="GO" id="GO:0005634">
    <property type="term" value="C:nucleus"/>
    <property type="evidence" value="ECO:0007669"/>
    <property type="project" value="TreeGrafter"/>
</dbReference>
<feature type="compositionally biased region" description="Basic and acidic residues" evidence="9">
    <location>
        <begin position="273"/>
        <end position="286"/>
    </location>
</feature>
<feature type="compositionally biased region" description="Basic and acidic residues" evidence="9">
    <location>
        <begin position="293"/>
        <end position="338"/>
    </location>
</feature>
<keyword evidence="4" id="KW-0493">Microtubule</keyword>
<dbReference type="Pfam" id="PF12455">
    <property type="entry name" value="Dynactin"/>
    <property type="match status" value="1"/>
</dbReference>
<dbReference type="GO" id="GO:0051010">
    <property type="term" value="F:microtubule plus-end binding"/>
    <property type="evidence" value="ECO:0007669"/>
    <property type="project" value="TreeGrafter"/>
</dbReference>
<keyword evidence="6 8" id="KW-0175">Coiled coil</keyword>
<dbReference type="InterPro" id="IPR036859">
    <property type="entry name" value="CAP-Gly_dom_sf"/>
</dbReference>
<name>A0A068SDD1_9FUNG</name>
<feature type="compositionally biased region" description="Polar residues" evidence="9">
    <location>
        <begin position="118"/>
        <end position="130"/>
    </location>
</feature>
<evidence type="ECO:0000313" key="11">
    <source>
        <dbReference type="EMBL" id="CDH59832.1"/>
    </source>
</evidence>
<dbReference type="PROSITE" id="PS00845">
    <property type="entry name" value="CAP_GLY_1"/>
    <property type="match status" value="1"/>
</dbReference>
<dbReference type="Gene3D" id="2.30.30.190">
    <property type="entry name" value="CAP Gly-rich-like domain"/>
    <property type="match status" value="1"/>
</dbReference>
<protein>
    <submittedName>
        <fullName evidence="11">Dynactin</fullName>
    </submittedName>
</protein>
<feature type="compositionally biased region" description="Low complexity" evidence="9">
    <location>
        <begin position="221"/>
        <end position="245"/>
    </location>
</feature>
<sequence length="1545" mass="177525">MSVVDRRRRQSTVLGARRSSVHSSLVDNNSLPPDLQVGVRVLVHGENLGTVRYAGSTGFQTSGKWVGVELDEPLGKNNGVVQGKRYFECRANHGVFVRPSYVKVLPAKEQHEVPPSPRSENNGDSQQRPQQDPGRAVKAAARRSMTQPSPQQQPLAKRRASMAASTVESRQQQSPVSRTTRVPTTTTTRRPSSYVGSPKSAKSTATTATSRATTIPKATPTRTSTLHRAATTTTTATTTNTTASPTRRKSMYVNKDAPQTRQRSGTIGSTTTRDAKAAREAKEAREAQLAAAKEAEEQERRRQEQERARQEELARQQQAQKEEEEARERQLKAERERQLQQIRLRQQQLMMQKQQQQQQQHINGEEDDDDDDTDDPSYSYNADDDDDDDEPTPPSDDVSEEEEEEESSDKDSPATPVDQDDDEPHLSKDDSASQQQQQREHQRLPQSSYGALAPTMPISKSEQMVPLKDYEELRFKLKVLEAKRQEDRERYREHEKVKEEAEQFLTLRNKLQDKIAELQKDLRDTKRELKETSSDKEELELRFSEMADSLEMMTLDKEVAEERAESLQEEVDLLKDKIQEISVDLDVLKKEADILNRDPTEISEEGRASLERAQLERHNERLREALIRLRDVTNEQEAELTLKVKELEMENYELAEIKVQYEKVKEKLETTENQIEELRQRLDDALGAEELVEQLTEKNLHLTEQLEEINSSNEELEALKELADELEENHVETEKQLQAEIDHRDMLLREQMDRIKAAEETNVDYEATIQQFRELVQNLQSDLEHLRQKQVDQETENMNLASQSQEMMSINMQLQSTVMKAQAKQIDLELRKLDATQANDRLSYIQPYLPDAFLRTENDPISCLLLFKRLVFKSELIIKHLDQTHPISEKIMDNVSESLVSVCELRQKAAYLSDMAKRFVTFIKHCTPEEFSKMARVYQDLVGSERKLNALVEFFRTDEANDSDSIVDLQRIIAHVEHLAELHLTKSTEADNADLFYGLTRALDMNADKMMVELTFVKQLVYNATSSEGINITEGMMQMDYEYIEPLGRLVSETKNCKMISKKLLRQLDDLSEQALTPKADHMHRFKTMYALSTKLSKFCFESLKQILGYLDTKRANREDISLRELQHIVYSKTDDILEISETAMWDGCIKMLKSLSTELSTTLKRVENDNRMDKIATGIPPWVQRASDMKAEVVINHDLERKLQQHNDEIYKLVKDIKLKDQALQEASIKVDLLEKRMEAAKKEAEQIMTLENELEKAKEQTQMYSEAMDNLQAEYETLEQENIELRKQVSMKEDKRRSIPMMKQSAFDDESTAEATMLTADNLNEIADMQTHMETLKAGIRYLRAENAYLKSCDLSRSLNLETLPAPVAPIKKDEEHDDDDDNQEEEQDISEEASHDTRDTLRAIATESRILLKDMRRVGATPKVVSLAEHKSGQWQSIKRTPDYQYQAQQSALYTLKQRSEQLKSKIKQLQHTNQEPEAKQAAASIQPLQRPMEYLSQAIAKVQIPRLSSSSVATTITTPRRHCIQLSSAAEFERIHSIFIR</sequence>
<feature type="compositionally biased region" description="Acidic residues" evidence="9">
    <location>
        <begin position="1378"/>
        <end position="1394"/>
    </location>
</feature>
<organism evidence="11 12">
    <name type="scientific">Lichtheimia corymbifera JMRC:FSU:9682</name>
    <dbReference type="NCBI Taxonomy" id="1263082"/>
    <lineage>
        <taxon>Eukaryota</taxon>
        <taxon>Fungi</taxon>
        <taxon>Fungi incertae sedis</taxon>
        <taxon>Mucoromycota</taxon>
        <taxon>Mucoromycotina</taxon>
        <taxon>Mucoromycetes</taxon>
        <taxon>Mucorales</taxon>
        <taxon>Lichtheimiaceae</taxon>
        <taxon>Lichtheimia</taxon>
    </lineage>
</organism>
<dbReference type="InterPro" id="IPR022157">
    <property type="entry name" value="Dynactin"/>
</dbReference>
<evidence type="ECO:0000256" key="6">
    <source>
        <dbReference type="ARBA" id="ARBA00023054"/>
    </source>
</evidence>
<evidence type="ECO:0000256" key="4">
    <source>
        <dbReference type="ARBA" id="ARBA00022701"/>
    </source>
</evidence>
<gene>
    <name evidence="11" type="ORF">LCOR_10637.1</name>
</gene>
<evidence type="ECO:0000256" key="2">
    <source>
        <dbReference type="ARBA" id="ARBA00011010"/>
    </source>
</evidence>
<dbReference type="PANTHER" id="PTHR18916">
    <property type="entry name" value="DYNACTIN 1-RELATED MICROTUBULE-BINDING"/>
    <property type="match status" value="1"/>
</dbReference>
<feature type="domain" description="CAP-Gly" evidence="10">
    <location>
        <begin position="63"/>
        <end position="98"/>
    </location>
</feature>
<comment type="caution">
    <text evidence="11">The sequence shown here is derived from an EMBL/GenBank/DDBJ whole genome shotgun (WGS) entry which is preliminary data.</text>
</comment>
<evidence type="ECO:0000256" key="7">
    <source>
        <dbReference type="ARBA" id="ARBA00023212"/>
    </source>
</evidence>
<evidence type="ECO:0000256" key="8">
    <source>
        <dbReference type="SAM" id="Coils"/>
    </source>
</evidence>
<feature type="compositionally biased region" description="Low complexity" evidence="9">
    <location>
        <begin position="174"/>
        <end position="214"/>
    </location>
</feature>
<evidence type="ECO:0000256" key="3">
    <source>
        <dbReference type="ARBA" id="ARBA00022490"/>
    </source>
</evidence>
<evidence type="ECO:0000256" key="1">
    <source>
        <dbReference type="ARBA" id="ARBA00004245"/>
    </source>
</evidence>
<dbReference type="SMART" id="SM01052">
    <property type="entry name" value="CAP_GLY"/>
    <property type="match status" value="1"/>
</dbReference>
<dbReference type="GO" id="GO:0035371">
    <property type="term" value="C:microtubule plus-end"/>
    <property type="evidence" value="ECO:0007669"/>
    <property type="project" value="TreeGrafter"/>
</dbReference>
<feature type="compositionally biased region" description="Polar residues" evidence="9">
    <location>
        <begin position="144"/>
        <end position="154"/>
    </location>
</feature>
<feature type="coiled-coil region" evidence="8">
    <location>
        <begin position="470"/>
        <end position="796"/>
    </location>
</feature>
<dbReference type="EMBL" id="CBTN010000076">
    <property type="protein sequence ID" value="CDH59832.1"/>
    <property type="molecule type" value="Genomic_DNA"/>
</dbReference>
<dbReference type="GO" id="GO:0005938">
    <property type="term" value="C:cell cortex"/>
    <property type="evidence" value="ECO:0007669"/>
    <property type="project" value="TreeGrafter"/>
</dbReference>
<dbReference type="GO" id="GO:0030286">
    <property type="term" value="C:dynein complex"/>
    <property type="evidence" value="ECO:0007669"/>
    <property type="project" value="UniProtKB-KW"/>
</dbReference>
<reference evidence="11" key="1">
    <citation type="submission" date="2013-08" db="EMBL/GenBank/DDBJ databases">
        <title>Gene expansion shapes genome architecture in the human pathogen Lichtheimia corymbifera: an evolutionary genomics analysis in the ancient terrestrial Mucorales (Mucoromycotina).</title>
        <authorList>
            <person name="Schwartze V.U."/>
            <person name="Winter S."/>
            <person name="Shelest E."/>
            <person name="Marcet-Houben M."/>
            <person name="Horn F."/>
            <person name="Wehner S."/>
            <person name="Hoffmann K."/>
            <person name="Riege K."/>
            <person name="Sammeth M."/>
            <person name="Nowrousian M."/>
            <person name="Valiante V."/>
            <person name="Linde J."/>
            <person name="Jacobsen I.D."/>
            <person name="Marz M."/>
            <person name="Brakhage A.A."/>
            <person name="Gabaldon T."/>
            <person name="Bocker S."/>
            <person name="Voigt K."/>
        </authorList>
    </citation>
    <scope>NUCLEOTIDE SEQUENCE [LARGE SCALE GENOMIC DNA]</scope>
    <source>
        <strain evidence="11">FSU 9682</strain>
    </source>
</reference>
<dbReference type="OrthoDB" id="2130750at2759"/>
<evidence type="ECO:0000256" key="9">
    <source>
        <dbReference type="SAM" id="MobiDB-lite"/>
    </source>
</evidence>
<feature type="compositionally biased region" description="Low complexity" evidence="9">
    <location>
        <begin position="339"/>
        <end position="360"/>
    </location>
</feature>
<keyword evidence="7" id="KW-0206">Cytoskeleton</keyword>
<feature type="compositionally biased region" description="Acidic residues" evidence="9">
    <location>
        <begin position="365"/>
        <end position="375"/>
    </location>
</feature>
<dbReference type="GO" id="GO:0031122">
    <property type="term" value="P:cytoplasmic microtubule organization"/>
    <property type="evidence" value="ECO:0007669"/>
    <property type="project" value="TreeGrafter"/>
</dbReference>
<feature type="compositionally biased region" description="Polar residues" evidence="9">
    <location>
        <begin position="257"/>
        <end position="272"/>
    </location>
</feature>
<feature type="region of interest" description="Disordered" evidence="9">
    <location>
        <begin position="109"/>
        <end position="457"/>
    </location>
</feature>
<dbReference type="SUPFAM" id="SSF74924">
    <property type="entry name" value="Cap-Gly domain"/>
    <property type="match status" value="1"/>
</dbReference>
<evidence type="ECO:0000259" key="10">
    <source>
        <dbReference type="PROSITE" id="PS50245"/>
    </source>
</evidence>
<dbReference type="InterPro" id="IPR000938">
    <property type="entry name" value="CAP-Gly_domain"/>
</dbReference>
<proteinExistence type="inferred from homology"/>